<comment type="caution">
    <text evidence="9">The sequence shown here is derived from an EMBL/GenBank/DDBJ whole genome shotgun (WGS) entry which is preliminary data.</text>
</comment>
<protein>
    <recommendedName>
        <fullName evidence="3">histidine kinase</fullName>
        <ecNumber evidence="3">2.7.13.3</ecNumber>
    </recommendedName>
</protein>
<keyword evidence="5 7" id="KW-0812">Transmembrane</keyword>
<dbReference type="SUPFAM" id="SSF103190">
    <property type="entry name" value="Sensory domain-like"/>
    <property type="match status" value="2"/>
</dbReference>
<dbReference type="Pfam" id="PF02518">
    <property type="entry name" value="HATPase_c"/>
    <property type="match status" value="1"/>
</dbReference>
<dbReference type="HOGENOM" id="CLU_000445_133_5_6"/>
<keyword evidence="6 7" id="KW-1133">Transmembrane helix</keyword>
<keyword evidence="7" id="KW-0472">Membrane</keyword>
<evidence type="ECO:0000313" key="9">
    <source>
        <dbReference type="EMBL" id="EAR28303.1"/>
    </source>
</evidence>
<dbReference type="GO" id="GO:0004673">
    <property type="term" value="F:protein histidine kinase activity"/>
    <property type="evidence" value="ECO:0007669"/>
    <property type="project" value="UniProtKB-EC"/>
</dbReference>
<evidence type="ECO:0000256" key="5">
    <source>
        <dbReference type="ARBA" id="ARBA00022692"/>
    </source>
</evidence>
<keyword evidence="10" id="KW-1185">Reference proteome</keyword>
<keyword evidence="4" id="KW-1003">Cell membrane</keyword>
<dbReference type="PANTHER" id="PTHR43065">
    <property type="entry name" value="SENSOR HISTIDINE KINASE"/>
    <property type="match status" value="1"/>
</dbReference>
<keyword evidence="9" id="KW-0808">Transferase</keyword>
<evidence type="ECO:0000259" key="8">
    <source>
        <dbReference type="PROSITE" id="PS50109"/>
    </source>
</evidence>
<comment type="catalytic activity">
    <reaction evidence="1">
        <text>ATP + protein L-histidine = ADP + protein N-phospho-L-histidine.</text>
        <dbReference type="EC" id="2.7.13.3"/>
    </reaction>
</comment>
<dbReference type="InterPro" id="IPR004358">
    <property type="entry name" value="Sig_transdc_His_kin-like_C"/>
</dbReference>
<sequence>MLKQVASIKRSFVITLTGAIVASFLFSCLVFYQQYQAKLNSIQDIQDDLIFRSHNLFNRELGSIRQLMKLLVADNALKSTTDNSDSVNLNQINSKVLQHFIDFGSATDLISQIRWLDASGQERFRVNFENNAYEVIPENELQNKKLRYYFQQGMLVKPPNIYTSVLDLNIENKVIVKPYQPTLRATYRTNSSDYYFDGLLVVNFNLSDLFKQFASHSEAKAQLFVLNSEGHWLLHQDKSKEWAFMFDAQTPSLAEESPKLWQHIASLPIEEIGHFAEHRVKSFIKMLMFDDNTSEVETNYVILLVKSIDEVLQNLFWHAIQTAGLTMLILVAIFGVYLWREYHFKLKLLSSAIELQQEQQALTVANQKLNKNLIQQQKLQKDLVEAQKLSSLGMMVAGIAHEMNTPVGGAVISTSNAQVICQKLQDQIQKGLTKQYLDESLVSINDNLYLSRLNLDKAVMHIKSFKRMAIDRASEQLVSCDMNKIVDDLFAVLHPKFKTSRVALNKHIETNCNLVSRPGIISQLLENLILNALEHGFNEGEVGQIDVRVFNLDLKTICITVSDNGMGINPDLRDKLFEPFVTSSRNHGHTGLGLSMVKQWATKILQGSVSIKQQEELPKGISTQFEIVLPINISVL</sequence>
<keyword evidence="9" id="KW-0418">Kinase</keyword>
<proteinExistence type="predicted"/>
<dbReference type="Gene3D" id="3.30.450.20">
    <property type="entry name" value="PAS domain"/>
    <property type="match status" value="2"/>
</dbReference>
<evidence type="ECO:0000313" key="10">
    <source>
        <dbReference type="Proteomes" id="UP000006201"/>
    </source>
</evidence>
<evidence type="ECO:0000256" key="3">
    <source>
        <dbReference type="ARBA" id="ARBA00012438"/>
    </source>
</evidence>
<feature type="transmembrane region" description="Helical" evidence="7">
    <location>
        <begin position="315"/>
        <end position="339"/>
    </location>
</feature>
<evidence type="ECO:0000256" key="6">
    <source>
        <dbReference type="ARBA" id="ARBA00022989"/>
    </source>
</evidence>
<name>A4CA95_9GAMM</name>
<dbReference type="Proteomes" id="UP000006201">
    <property type="component" value="Unassembled WGS sequence"/>
</dbReference>
<dbReference type="Pfam" id="PF21623">
    <property type="entry name" value="HK_sensor_dom_bact"/>
    <property type="match status" value="1"/>
</dbReference>
<feature type="transmembrane region" description="Helical" evidence="7">
    <location>
        <begin position="12"/>
        <end position="32"/>
    </location>
</feature>
<comment type="subcellular location">
    <subcellularLocation>
        <location evidence="2">Cell membrane</location>
        <topology evidence="2">Multi-pass membrane protein</topology>
    </subcellularLocation>
</comment>
<evidence type="ECO:0000256" key="7">
    <source>
        <dbReference type="SAM" id="Phobius"/>
    </source>
</evidence>
<evidence type="ECO:0000256" key="4">
    <source>
        <dbReference type="ARBA" id="ARBA00022475"/>
    </source>
</evidence>
<dbReference type="SUPFAM" id="SSF55874">
    <property type="entry name" value="ATPase domain of HSP90 chaperone/DNA topoisomerase II/histidine kinase"/>
    <property type="match status" value="1"/>
</dbReference>
<dbReference type="GO" id="GO:0005886">
    <property type="term" value="C:plasma membrane"/>
    <property type="evidence" value="ECO:0007669"/>
    <property type="project" value="UniProtKB-SubCell"/>
</dbReference>
<dbReference type="Gene3D" id="1.10.287.130">
    <property type="match status" value="1"/>
</dbReference>
<dbReference type="PRINTS" id="PR00344">
    <property type="entry name" value="BCTRLSENSOR"/>
</dbReference>
<dbReference type="InterPro" id="IPR029151">
    <property type="entry name" value="Sensor-like_sf"/>
</dbReference>
<dbReference type="InterPro" id="IPR003594">
    <property type="entry name" value="HATPase_dom"/>
</dbReference>
<dbReference type="PROSITE" id="PS51257">
    <property type="entry name" value="PROKAR_LIPOPROTEIN"/>
    <property type="match status" value="1"/>
</dbReference>
<organism evidence="9 10">
    <name type="scientific">Pseudoalteromonas tunicata D2</name>
    <dbReference type="NCBI Taxonomy" id="87626"/>
    <lineage>
        <taxon>Bacteria</taxon>
        <taxon>Pseudomonadati</taxon>
        <taxon>Pseudomonadota</taxon>
        <taxon>Gammaproteobacteria</taxon>
        <taxon>Alteromonadales</taxon>
        <taxon>Pseudoalteromonadaceae</taxon>
        <taxon>Pseudoalteromonas</taxon>
    </lineage>
</organism>
<dbReference type="OrthoDB" id="2521613at2"/>
<reference evidence="9 10" key="1">
    <citation type="submission" date="2006-02" db="EMBL/GenBank/DDBJ databases">
        <authorList>
            <person name="Moran M.A."/>
            <person name="Kjelleberg S."/>
            <person name="Egan S."/>
            <person name="Saunders N."/>
            <person name="Thomas T."/>
            <person name="Ferriera S."/>
            <person name="Johnson J."/>
            <person name="Kravitz S."/>
            <person name="Halpern A."/>
            <person name="Remington K."/>
            <person name="Beeson K."/>
            <person name="Tran B."/>
            <person name="Rogers Y.-H."/>
            <person name="Friedman R."/>
            <person name="Venter J.C."/>
        </authorList>
    </citation>
    <scope>NUCLEOTIDE SEQUENCE [LARGE SCALE GENOMIC DNA]</scope>
    <source>
        <strain evidence="9 10">D2</strain>
    </source>
</reference>
<dbReference type="InterPro" id="IPR005467">
    <property type="entry name" value="His_kinase_dom"/>
</dbReference>
<evidence type="ECO:0000256" key="2">
    <source>
        <dbReference type="ARBA" id="ARBA00004651"/>
    </source>
</evidence>
<dbReference type="EC" id="2.7.13.3" evidence="3"/>
<feature type="domain" description="Histidine kinase" evidence="8">
    <location>
        <begin position="398"/>
        <end position="633"/>
    </location>
</feature>
<evidence type="ECO:0000256" key="1">
    <source>
        <dbReference type="ARBA" id="ARBA00000085"/>
    </source>
</evidence>
<dbReference type="CDD" id="cd00075">
    <property type="entry name" value="HATPase"/>
    <property type="match status" value="1"/>
</dbReference>
<dbReference type="PANTHER" id="PTHR43065:SF47">
    <property type="match status" value="1"/>
</dbReference>
<dbReference type="EMBL" id="AAOH01000004">
    <property type="protein sequence ID" value="EAR28303.1"/>
    <property type="molecule type" value="Genomic_DNA"/>
</dbReference>
<dbReference type="SMART" id="SM00387">
    <property type="entry name" value="HATPase_c"/>
    <property type="match status" value="1"/>
</dbReference>
<dbReference type="PROSITE" id="PS50109">
    <property type="entry name" value="HIS_KIN"/>
    <property type="match status" value="1"/>
</dbReference>
<dbReference type="InterPro" id="IPR036890">
    <property type="entry name" value="HATPase_C_sf"/>
</dbReference>
<dbReference type="AlphaFoldDB" id="A4CA95"/>
<dbReference type="RefSeq" id="WP_009840134.1">
    <property type="nucleotide sequence ID" value="NZ_CH959301.1"/>
</dbReference>
<dbReference type="InterPro" id="IPR048760">
    <property type="entry name" value="VP0354-like_sensor_dom"/>
</dbReference>
<dbReference type="STRING" id="87626.PTD2_20847"/>
<gene>
    <name evidence="9" type="ORF">PTD2_20847</name>
</gene>
<accession>A4CA95</accession>
<dbReference type="Gene3D" id="3.30.565.10">
    <property type="entry name" value="Histidine kinase-like ATPase, C-terminal domain"/>
    <property type="match status" value="1"/>
</dbReference>
<dbReference type="eggNOG" id="COG4191">
    <property type="taxonomic scope" value="Bacteria"/>
</dbReference>